<evidence type="ECO:0000256" key="17">
    <source>
        <dbReference type="ARBA" id="ARBA00032285"/>
    </source>
</evidence>
<keyword evidence="9" id="KW-0328">Glycosyltransferase</keyword>
<evidence type="ECO:0000259" key="21">
    <source>
        <dbReference type="Pfam" id="PF12529"/>
    </source>
</evidence>
<dbReference type="AlphaFoldDB" id="A0A8C8G195"/>
<dbReference type="UniPathway" id="UPA00755"/>
<dbReference type="GO" id="GO:0015012">
    <property type="term" value="P:heparan sulfate proteoglycan biosynthetic process"/>
    <property type="evidence" value="ECO:0007669"/>
    <property type="project" value="UniProtKB-UniPathway"/>
</dbReference>
<gene>
    <name evidence="22" type="primary">LOC112235488</name>
</gene>
<evidence type="ECO:0000256" key="11">
    <source>
        <dbReference type="ARBA" id="ARBA00022723"/>
    </source>
</evidence>
<comment type="pathway">
    <text evidence="4">Glycan metabolism; heparan sulfate biosynthesis.</text>
</comment>
<feature type="region of interest" description="Disordered" evidence="19">
    <location>
        <begin position="40"/>
        <end position="94"/>
    </location>
</feature>
<dbReference type="PANTHER" id="PTHR46025:SF2">
    <property type="entry name" value="XYLOSYLTRANSFERASE 1"/>
    <property type="match status" value="1"/>
</dbReference>
<feature type="compositionally biased region" description="Basic and acidic residues" evidence="19">
    <location>
        <begin position="125"/>
        <end position="141"/>
    </location>
</feature>
<evidence type="ECO:0000256" key="14">
    <source>
        <dbReference type="ARBA" id="ARBA00023157"/>
    </source>
</evidence>
<keyword evidence="13 20" id="KW-0472">Membrane</keyword>
<evidence type="ECO:0000313" key="23">
    <source>
        <dbReference type="Proteomes" id="UP000694402"/>
    </source>
</evidence>
<dbReference type="EC" id="2.4.2.26" evidence="7"/>
<keyword evidence="11" id="KW-0479">Metal-binding</keyword>
<evidence type="ECO:0000256" key="8">
    <source>
        <dbReference type="ARBA" id="ARBA00015604"/>
    </source>
</evidence>
<evidence type="ECO:0000256" key="1">
    <source>
        <dbReference type="ARBA" id="ARBA00001968"/>
    </source>
</evidence>
<evidence type="ECO:0000256" key="15">
    <source>
        <dbReference type="ARBA" id="ARBA00023180"/>
    </source>
</evidence>
<comment type="pathway">
    <text evidence="3">Glycan metabolism; chondroitin sulfate biosynthesis.</text>
</comment>
<keyword evidence="20" id="KW-1133">Transmembrane helix</keyword>
<name>A0A8C8G195_ONCTS</name>
<feature type="domain" description="Xylosyltransferase C-terminal" evidence="21">
    <location>
        <begin position="592"/>
        <end position="773"/>
    </location>
</feature>
<dbReference type="GO" id="GO:0000139">
    <property type="term" value="C:Golgi membrane"/>
    <property type="evidence" value="ECO:0007669"/>
    <property type="project" value="UniProtKB-SubCell"/>
</dbReference>
<evidence type="ECO:0000256" key="9">
    <source>
        <dbReference type="ARBA" id="ARBA00022676"/>
    </source>
</evidence>
<feature type="compositionally biased region" description="Basic and acidic residues" evidence="19">
    <location>
        <begin position="58"/>
        <end position="68"/>
    </location>
</feature>
<dbReference type="Pfam" id="PF12529">
    <property type="entry name" value="Xylo_C"/>
    <property type="match status" value="1"/>
</dbReference>
<feature type="region of interest" description="Disordered" evidence="19">
    <location>
        <begin position="123"/>
        <end position="179"/>
    </location>
</feature>
<accession>A0A8C8G195</accession>
<feature type="compositionally biased region" description="Gly residues" evidence="19">
    <location>
        <begin position="47"/>
        <end position="57"/>
    </location>
</feature>
<dbReference type="UniPathway" id="UPA00756"/>
<proteinExistence type="inferred from homology"/>
<evidence type="ECO:0000256" key="16">
    <source>
        <dbReference type="ARBA" id="ARBA00030536"/>
    </source>
</evidence>
<keyword evidence="10" id="KW-0808">Transferase</keyword>
<evidence type="ECO:0000256" key="4">
    <source>
        <dbReference type="ARBA" id="ARBA00005093"/>
    </source>
</evidence>
<dbReference type="InterPro" id="IPR003406">
    <property type="entry name" value="Glyco_trans_14"/>
</dbReference>
<feature type="transmembrane region" description="Helical" evidence="20">
    <location>
        <begin position="17"/>
        <end position="36"/>
    </location>
</feature>
<comment type="subunit">
    <text evidence="6">Monomer.</text>
</comment>
<evidence type="ECO:0000256" key="7">
    <source>
        <dbReference type="ARBA" id="ARBA00011972"/>
    </source>
</evidence>
<reference evidence="22" key="2">
    <citation type="submission" date="2025-09" db="UniProtKB">
        <authorList>
            <consortium name="Ensembl"/>
        </authorList>
    </citation>
    <scope>IDENTIFICATION</scope>
</reference>
<keyword evidence="23" id="KW-1185">Reference proteome</keyword>
<evidence type="ECO:0000256" key="6">
    <source>
        <dbReference type="ARBA" id="ARBA00011245"/>
    </source>
</evidence>
<comment type="cofactor">
    <cofactor evidence="1">
        <name>a divalent metal cation</name>
        <dbReference type="ChEBI" id="CHEBI:60240"/>
    </cofactor>
</comment>
<dbReference type="Proteomes" id="UP000694402">
    <property type="component" value="Unassembled WGS sequence"/>
</dbReference>
<comment type="similarity">
    <text evidence="5">Belongs to the glycosyltransferase 14 family. XylT subfamily.</text>
</comment>
<feature type="region of interest" description="Disordered" evidence="19">
    <location>
        <begin position="921"/>
        <end position="944"/>
    </location>
</feature>
<dbReference type="InterPro" id="IPR043538">
    <property type="entry name" value="XYLT"/>
</dbReference>
<protein>
    <recommendedName>
        <fullName evidence="8">Xylosyltransferase 1</fullName>
        <ecNumber evidence="7">2.4.2.26</ecNumber>
    </recommendedName>
    <alternativeName>
        <fullName evidence="16">Peptide O-xylosyltransferase 1</fullName>
    </alternativeName>
    <alternativeName>
        <fullName evidence="17">Xylosyltransferase I</fullName>
    </alternativeName>
</protein>
<comment type="catalytic activity">
    <reaction evidence="18">
        <text>UDP-alpha-D-xylose + L-seryl-[protein] = 3-O-(beta-D-xylosyl)-L-seryl-[protein] + UDP + H(+)</text>
        <dbReference type="Rhea" id="RHEA:50192"/>
        <dbReference type="Rhea" id="RHEA-COMP:9863"/>
        <dbReference type="Rhea" id="RHEA-COMP:12567"/>
        <dbReference type="ChEBI" id="CHEBI:15378"/>
        <dbReference type="ChEBI" id="CHEBI:29999"/>
        <dbReference type="ChEBI" id="CHEBI:57632"/>
        <dbReference type="ChEBI" id="CHEBI:58223"/>
        <dbReference type="ChEBI" id="CHEBI:132085"/>
        <dbReference type="EC" id="2.4.2.26"/>
    </reaction>
</comment>
<evidence type="ECO:0000256" key="19">
    <source>
        <dbReference type="SAM" id="MobiDB-lite"/>
    </source>
</evidence>
<evidence type="ECO:0000256" key="10">
    <source>
        <dbReference type="ARBA" id="ARBA00022679"/>
    </source>
</evidence>
<feature type="compositionally biased region" description="Polar residues" evidence="19">
    <location>
        <begin position="143"/>
        <end position="155"/>
    </location>
</feature>
<dbReference type="PANTHER" id="PTHR46025">
    <property type="entry name" value="XYLOSYLTRANSFERASE OXT"/>
    <property type="match status" value="1"/>
</dbReference>
<evidence type="ECO:0000256" key="5">
    <source>
        <dbReference type="ARBA" id="ARBA00010195"/>
    </source>
</evidence>
<dbReference type="Pfam" id="PF02485">
    <property type="entry name" value="Branch"/>
    <property type="match status" value="1"/>
</dbReference>
<keyword evidence="12" id="KW-0333">Golgi apparatus</keyword>
<organism evidence="22 23">
    <name type="scientific">Oncorhynchus tshawytscha</name>
    <name type="common">Chinook salmon</name>
    <name type="synonym">Salmo tshawytscha</name>
    <dbReference type="NCBI Taxonomy" id="74940"/>
    <lineage>
        <taxon>Eukaryota</taxon>
        <taxon>Metazoa</taxon>
        <taxon>Chordata</taxon>
        <taxon>Craniata</taxon>
        <taxon>Vertebrata</taxon>
        <taxon>Euteleostomi</taxon>
        <taxon>Actinopterygii</taxon>
        <taxon>Neopterygii</taxon>
        <taxon>Teleostei</taxon>
        <taxon>Protacanthopterygii</taxon>
        <taxon>Salmoniformes</taxon>
        <taxon>Salmonidae</taxon>
        <taxon>Salmoninae</taxon>
        <taxon>Oncorhynchus</taxon>
    </lineage>
</organism>
<keyword evidence="20" id="KW-0812">Transmembrane</keyword>
<keyword evidence="15" id="KW-0325">Glycoprotein</keyword>
<feature type="compositionally biased region" description="Basic and acidic residues" evidence="19">
    <location>
        <begin position="164"/>
        <end position="177"/>
    </location>
</feature>
<sequence length="944" mass="105984">MVGGSCARRLARRSRSALIAALTVLLVQTLIVWNFSSLDSGEERENGGGGAYGGDGRGSYDGDGRGCDGRGSYGGDGRGSDGRGSYGGDGKGRDGRGSYATMKLICSLPLLFSQDGYYSHRPKEKVRVDSNNENSVPKDFENIDNSNFGARSQPQRQPPGGADSNKRRERLQEKAHAEQATWKDNVPIFSRSSNEVLQYGRAVAQNGSLPVGPKHQTRKQATAAPLEVVYDQPPKCEISGKEAISALSRAKTKECRQQIAEVYCRHKEGQLMPEKVTRYCPIEGKANANVAWEEDSSEGPPSAPIRIAFVLVVHGRASRQFQRLFKAIYHTSHYYYIHIDQRSNYLHRQVQALASQYPNVRVTPWRMATIWGGASLLTMYLRSMADLITMTDWSWDFFINLSAADYPIRTNSQLVAFLSKYRDMNFIKSHGRDNARFIRKQGLDRLFFECDTHMWRLGDRKIPEGISVDGGSDWFLLNRPFVEYVINSQDDLVTNMKRFYTYTLLPAESFFHTVLENSAHCESMVDNNLRITNWNRKLGCKCQYKHIVDWCGCSPNDFKPADFHRFQQTSRPTFFARKFEASVNQEIVNQLDGYLFGPMPHGTPGLQAYWESAFDEADGVATLSDTQLTLYHAFARMGLARAAASLQGDPKDDSCRYFPMGHPVSVHLYFQSDQFQGYLVKHHATNLATSKLETLETWVMPRKTYKVASPPSTFTRLQFAEIGTEWDAKERMFRNFGGLMGPMDETVGMQRWSKGPNVTATVVWIDPTNVIAATYDILIDASAEYTHYRPPLNQPLRPGVWTIRVLHHWSPVAETRFLISPLAYMKHQPIRQEDTLKLHNGPAKNSYMEQSFHGLNPVLNIPVHLGQVEQAKRNAALTGPTLEHWVDGLVGAMWEAGDVCSTSMTGGPGTSCPVMQTCAKTPWSSLSPDPKSQLVPPQADGRIR</sequence>
<dbReference type="GO" id="GO:0030158">
    <property type="term" value="F:protein xylosyltransferase activity"/>
    <property type="evidence" value="ECO:0007669"/>
    <property type="project" value="UniProtKB-EC"/>
</dbReference>
<dbReference type="Ensembl" id="ENSOTST00005046434.2">
    <property type="protein sequence ID" value="ENSOTSP00005042677.2"/>
    <property type="gene ID" value="ENSOTSG00005075502.1"/>
</dbReference>
<dbReference type="GO" id="GO:0050650">
    <property type="term" value="P:chondroitin sulfate proteoglycan biosynthetic process"/>
    <property type="evidence" value="ECO:0007669"/>
    <property type="project" value="TreeGrafter"/>
</dbReference>
<evidence type="ECO:0000256" key="12">
    <source>
        <dbReference type="ARBA" id="ARBA00023034"/>
    </source>
</evidence>
<comment type="subcellular location">
    <subcellularLocation>
        <location evidence="2">Golgi apparatus membrane</location>
        <topology evidence="2">Single-pass type II membrane protein</topology>
    </subcellularLocation>
</comment>
<evidence type="ECO:0000256" key="18">
    <source>
        <dbReference type="ARBA" id="ARBA00047847"/>
    </source>
</evidence>
<dbReference type="InterPro" id="IPR024448">
    <property type="entry name" value="XylT_C"/>
</dbReference>
<evidence type="ECO:0000256" key="3">
    <source>
        <dbReference type="ARBA" id="ARBA00004840"/>
    </source>
</evidence>
<dbReference type="GO" id="GO:0046872">
    <property type="term" value="F:metal ion binding"/>
    <property type="evidence" value="ECO:0007669"/>
    <property type="project" value="UniProtKB-KW"/>
</dbReference>
<evidence type="ECO:0000313" key="22">
    <source>
        <dbReference type="Ensembl" id="ENSOTSP00005042677.2"/>
    </source>
</evidence>
<evidence type="ECO:0000256" key="20">
    <source>
        <dbReference type="SAM" id="Phobius"/>
    </source>
</evidence>
<feature type="compositionally biased region" description="Gly residues" evidence="19">
    <location>
        <begin position="69"/>
        <end position="89"/>
    </location>
</feature>
<dbReference type="GeneTree" id="ENSGT00940000157381"/>
<keyword evidence="14" id="KW-1015">Disulfide bond</keyword>
<reference evidence="22" key="1">
    <citation type="submission" date="2025-08" db="UniProtKB">
        <authorList>
            <consortium name="Ensembl"/>
        </authorList>
    </citation>
    <scope>IDENTIFICATION</scope>
</reference>
<evidence type="ECO:0000256" key="2">
    <source>
        <dbReference type="ARBA" id="ARBA00004323"/>
    </source>
</evidence>
<evidence type="ECO:0000256" key="13">
    <source>
        <dbReference type="ARBA" id="ARBA00023136"/>
    </source>
</evidence>